<name>A0A7S2X375_9CHLO</name>
<protein>
    <submittedName>
        <fullName evidence="2">Uncharacterized protein</fullName>
    </submittedName>
</protein>
<keyword evidence="1" id="KW-0732">Signal</keyword>
<evidence type="ECO:0000256" key="1">
    <source>
        <dbReference type="SAM" id="SignalP"/>
    </source>
</evidence>
<proteinExistence type="predicted"/>
<reference evidence="2" key="1">
    <citation type="submission" date="2021-01" db="EMBL/GenBank/DDBJ databases">
        <authorList>
            <person name="Corre E."/>
            <person name="Pelletier E."/>
            <person name="Niang G."/>
            <person name="Scheremetjew M."/>
            <person name="Finn R."/>
            <person name="Kale V."/>
            <person name="Holt S."/>
            <person name="Cochrane G."/>
            <person name="Meng A."/>
            <person name="Brown T."/>
            <person name="Cohen L."/>
        </authorList>
    </citation>
    <scope>NUCLEOTIDE SEQUENCE</scope>
    <source>
        <strain evidence="2">RCC2335</strain>
    </source>
</reference>
<feature type="signal peptide" evidence="1">
    <location>
        <begin position="1"/>
        <end position="25"/>
    </location>
</feature>
<feature type="chain" id="PRO_5030807303" evidence="1">
    <location>
        <begin position="26"/>
        <end position="114"/>
    </location>
</feature>
<dbReference type="AlphaFoldDB" id="A0A7S2X375"/>
<sequence length="114" mass="11976">MILGRIKSTTGLVLVLVVALARAQGDQEWRYGRADPIRIPGFRAGNFLSSVLSAAGVIRNGEEYGLDEAGGAARANAVEEASSIPRPPSPPLFARAAGAMWAGIDSFQGWFFGG</sequence>
<dbReference type="EMBL" id="HBHM01001323">
    <property type="protein sequence ID" value="CAD9721741.1"/>
    <property type="molecule type" value="Transcribed_RNA"/>
</dbReference>
<organism evidence="2">
    <name type="scientific">Chloropicon roscoffensis</name>
    <dbReference type="NCBI Taxonomy" id="1461544"/>
    <lineage>
        <taxon>Eukaryota</taxon>
        <taxon>Viridiplantae</taxon>
        <taxon>Chlorophyta</taxon>
        <taxon>Chloropicophyceae</taxon>
        <taxon>Chloropicales</taxon>
        <taxon>Chloropicaceae</taxon>
        <taxon>Chloropicon</taxon>
    </lineage>
</organism>
<evidence type="ECO:0000313" key="2">
    <source>
        <dbReference type="EMBL" id="CAD9721741.1"/>
    </source>
</evidence>
<accession>A0A7S2X375</accession>
<gene>
    <name evidence="2" type="ORF">CROS1312_LOCUS1009</name>
</gene>